<evidence type="ECO:0000256" key="3">
    <source>
        <dbReference type="ARBA" id="ARBA00022807"/>
    </source>
</evidence>
<feature type="region of interest" description="Disordered" evidence="4">
    <location>
        <begin position="1"/>
        <end position="185"/>
    </location>
</feature>
<evidence type="ECO:0000259" key="5">
    <source>
        <dbReference type="Pfam" id="PF00656"/>
    </source>
</evidence>
<dbReference type="Proteomes" id="UP000070444">
    <property type="component" value="Unassembled WGS sequence"/>
</dbReference>
<comment type="similarity">
    <text evidence="1">Belongs to the peptidase C14B family.</text>
</comment>
<evidence type="ECO:0000313" key="6">
    <source>
        <dbReference type="EMBL" id="KXN72138.1"/>
    </source>
</evidence>
<dbReference type="SUPFAM" id="SSF52129">
    <property type="entry name" value="Caspase-like"/>
    <property type="match status" value="1"/>
</dbReference>
<feature type="domain" description="Peptidase C14 caspase" evidence="5">
    <location>
        <begin position="198"/>
        <end position="482"/>
    </location>
</feature>
<feature type="compositionally biased region" description="Low complexity" evidence="4">
    <location>
        <begin position="12"/>
        <end position="23"/>
    </location>
</feature>
<dbReference type="PANTHER" id="PTHR48104:SF30">
    <property type="entry name" value="METACASPASE-1"/>
    <property type="match status" value="1"/>
</dbReference>
<evidence type="ECO:0000256" key="1">
    <source>
        <dbReference type="ARBA" id="ARBA00009005"/>
    </source>
</evidence>
<evidence type="ECO:0000313" key="7">
    <source>
        <dbReference type="Proteomes" id="UP000070444"/>
    </source>
</evidence>
<dbReference type="GO" id="GO:0004197">
    <property type="term" value="F:cysteine-type endopeptidase activity"/>
    <property type="evidence" value="ECO:0007669"/>
    <property type="project" value="InterPro"/>
</dbReference>
<dbReference type="PANTHER" id="PTHR48104">
    <property type="entry name" value="METACASPASE-4"/>
    <property type="match status" value="1"/>
</dbReference>
<dbReference type="OMA" id="ICERFRY"/>
<dbReference type="GO" id="GO:0006915">
    <property type="term" value="P:apoptotic process"/>
    <property type="evidence" value="ECO:0007669"/>
    <property type="project" value="UniProtKB-KW"/>
</dbReference>
<dbReference type="InterPro" id="IPR029030">
    <property type="entry name" value="Caspase-like_dom_sf"/>
</dbReference>
<feature type="compositionally biased region" description="Low complexity" evidence="4">
    <location>
        <begin position="97"/>
        <end position="127"/>
    </location>
</feature>
<reference evidence="6 7" key="1">
    <citation type="journal article" date="2015" name="Genome Biol. Evol.">
        <title>Phylogenomic analyses indicate that early fungi evolved digesting cell walls of algal ancestors of land plants.</title>
        <authorList>
            <person name="Chang Y."/>
            <person name="Wang S."/>
            <person name="Sekimoto S."/>
            <person name="Aerts A.L."/>
            <person name="Choi C."/>
            <person name="Clum A."/>
            <person name="LaButti K.M."/>
            <person name="Lindquist E.A."/>
            <person name="Yee Ngan C."/>
            <person name="Ohm R.A."/>
            <person name="Salamov A.A."/>
            <person name="Grigoriev I.V."/>
            <person name="Spatafora J.W."/>
            <person name="Berbee M.L."/>
        </authorList>
    </citation>
    <scope>NUCLEOTIDE SEQUENCE [LARGE SCALE GENOMIC DNA]</scope>
    <source>
        <strain evidence="6 7">NRRL 28638</strain>
    </source>
</reference>
<dbReference type="InterPro" id="IPR050452">
    <property type="entry name" value="Metacaspase"/>
</dbReference>
<feature type="compositionally biased region" description="Low complexity" evidence="4">
    <location>
        <begin position="31"/>
        <end position="40"/>
    </location>
</feature>
<keyword evidence="7" id="KW-1185">Reference proteome</keyword>
<evidence type="ECO:0000256" key="2">
    <source>
        <dbReference type="ARBA" id="ARBA00022703"/>
    </source>
</evidence>
<dbReference type="InterPro" id="IPR011600">
    <property type="entry name" value="Pept_C14_caspase"/>
</dbReference>
<dbReference type="GO" id="GO:0005737">
    <property type="term" value="C:cytoplasm"/>
    <property type="evidence" value="ECO:0007669"/>
    <property type="project" value="TreeGrafter"/>
</dbReference>
<gene>
    <name evidence="6" type="ORF">CONCODRAFT_77937</name>
</gene>
<keyword evidence="2" id="KW-0053">Apoptosis</keyword>
<dbReference type="EMBL" id="KQ964459">
    <property type="protein sequence ID" value="KXN72138.1"/>
    <property type="molecule type" value="Genomic_DNA"/>
</dbReference>
<keyword evidence="3" id="KW-0645">Protease</keyword>
<dbReference type="Gene3D" id="3.40.50.12660">
    <property type="match status" value="1"/>
</dbReference>
<feature type="compositionally biased region" description="Gly residues" evidence="4">
    <location>
        <begin position="143"/>
        <end position="155"/>
    </location>
</feature>
<dbReference type="AlphaFoldDB" id="A0A137PAU1"/>
<accession>A0A137PAU1</accession>
<name>A0A137PAU1_CONC2</name>
<proteinExistence type="inferred from homology"/>
<protein>
    <recommendedName>
        <fullName evidence="5">Peptidase C14 caspase domain-containing protein</fullName>
    </recommendedName>
</protein>
<dbReference type="GO" id="GO:0006508">
    <property type="term" value="P:proteolysis"/>
    <property type="evidence" value="ECO:0007669"/>
    <property type="project" value="InterPro"/>
</dbReference>
<dbReference type="OrthoDB" id="3223806at2759"/>
<dbReference type="Pfam" id="PF00656">
    <property type="entry name" value="Peptidase_C14"/>
    <property type="match status" value="1"/>
</dbReference>
<feature type="compositionally biased region" description="Polar residues" evidence="4">
    <location>
        <begin position="1"/>
        <end position="11"/>
    </location>
</feature>
<keyword evidence="3" id="KW-0788">Thiol protease</keyword>
<evidence type="ECO:0000256" key="4">
    <source>
        <dbReference type="SAM" id="MobiDB-lite"/>
    </source>
</evidence>
<organism evidence="6 7">
    <name type="scientific">Conidiobolus coronatus (strain ATCC 28846 / CBS 209.66 / NRRL 28638)</name>
    <name type="common">Delacroixia coronata</name>
    <dbReference type="NCBI Taxonomy" id="796925"/>
    <lineage>
        <taxon>Eukaryota</taxon>
        <taxon>Fungi</taxon>
        <taxon>Fungi incertae sedis</taxon>
        <taxon>Zoopagomycota</taxon>
        <taxon>Entomophthoromycotina</taxon>
        <taxon>Entomophthoromycetes</taxon>
        <taxon>Entomophthorales</taxon>
        <taxon>Ancylistaceae</taxon>
        <taxon>Conidiobolus</taxon>
    </lineage>
</organism>
<sequence>MSYPGSQYRQENNNNNNYPPQGGYNQGGYNNGPPQQQYGGYNNGPPPQQFGGYNNGPPQPFGGYNNGPPPQQFGGYNNGPPQGGYNSGPPPMGGGFSMPMPGSDMPGNNNMGGFPGSNFNNNNQPHNFEARQQNMPFTQGQPNMGGGGGNPGNNFGGPPPPYQGQPNSQQMQNLPSNQPVPQGFQQGQQIQVSNFSGKKRALLIGINYFKTKAELRGCINDVQNVKNFLTKHYGFKQEHMVILTDDQKDPNFIPTRANMIKAMQWLVGGAQPNDSFFFHFSGHGSQQKDTDGDEEDGFDETICPVDYEKAGMIVDDDMNTIMVKPLPQGCRLTAIFDCCHSGTALDLPYVYNEEGKLKEYNPGKVAASTFAEVGKSYMMGDLIGAAMGLKSGLGKLTGGKKSNKKNQQEKGSLADVVMFSGCKDDQTSADTHEQGVGSTGAMSYALIKSLSSDPYGLTYLQLLNSVRQILRGKYQQLPQLSSGRPMNMESKFMM</sequence>
<keyword evidence="3" id="KW-0378">Hydrolase</keyword>